<gene>
    <name evidence="1" type="ORF">METZ01_LOCUS274260</name>
</gene>
<evidence type="ECO:0000313" key="1">
    <source>
        <dbReference type="EMBL" id="SVC21406.1"/>
    </source>
</evidence>
<dbReference type="AlphaFoldDB" id="A0A382KBP3"/>
<accession>A0A382KBP3</accession>
<organism evidence="1">
    <name type="scientific">marine metagenome</name>
    <dbReference type="NCBI Taxonomy" id="408172"/>
    <lineage>
        <taxon>unclassified sequences</taxon>
        <taxon>metagenomes</taxon>
        <taxon>ecological metagenomes</taxon>
    </lineage>
</organism>
<proteinExistence type="predicted"/>
<sequence length="129" mass="14946">MLTKENNIANITEAQTEELNNILQKWFNIKGDYCETLLQGIAHYKCDSGIMSDAYSSEDVDYIKEHMIHLLDEDGNETDDFYEEISNYEDNLQFINCSYELYKFSEKHNFIDEDVYSLATELEEGGGVA</sequence>
<name>A0A382KBP3_9ZZZZ</name>
<dbReference type="EMBL" id="UINC01079419">
    <property type="protein sequence ID" value="SVC21406.1"/>
    <property type="molecule type" value="Genomic_DNA"/>
</dbReference>
<protein>
    <submittedName>
        <fullName evidence="1">Uncharacterized protein</fullName>
    </submittedName>
</protein>
<reference evidence="1" key="1">
    <citation type="submission" date="2018-05" db="EMBL/GenBank/DDBJ databases">
        <authorList>
            <person name="Lanie J.A."/>
            <person name="Ng W.-L."/>
            <person name="Kazmierczak K.M."/>
            <person name="Andrzejewski T.M."/>
            <person name="Davidsen T.M."/>
            <person name="Wayne K.J."/>
            <person name="Tettelin H."/>
            <person name="Glass J.I."/>
            <person name="Rusch D."/>
            <person name="Podicherti R."/>
            <person name="Tsui H.-C.T."/>
            <person name="Winkler M.E."/>
        </authorList>
    </citation>
    <scope>NUCLEOTIDE SEQUENCE</scope>
</reference>